<keyword evidence="3 4" id="KW-0326">Glycosidase</keyword>
<reference evidence="7 8" key="1">
    <citation type="submission" date="2024-04" db="EMBL/GenBank/DDBJ databases">
        <title>Polymorphospora sp. isolated from Baiyangdian Lake in Xiong'an New Area.</title>
        <authorList>
            <person name="Zhang X."/>
            <person name="Liu J."/>
        </authorList>
    </citation>
    <scope>NUCLEOTIDE SEQUENCE [LARGE SCALE GENOMIC DNA]</scope>
    <source>
        <strain evidence="7 8">2-325</strain>
    </source>
</reference>
<feature type="active site" description="Nucleophile" evidence="4">
    <location>
        <position position="264"/>
    </location>
</feature>
<keyword evidence="8" id="KW-1185">Reference proteome</keyword>
<evidence type="ECO:0000256" key="2">
    <source>
        <dbReference type="ARBA" id="ARBA00022801"/>
    </source>
</evidence>
<dbReference type="EMBL" id="JBCGDC010000229">
    <property type="protein sequence ID" value="MFB6398343.1"/>
    <property type="molecule type" value="Genomic_DNA"/>
</dbReference>
<dbReference type="PROSITE" id="PS51764">
    <property type="entry name" value="GH26"/>
    <property type="match status" value="1"/>
</dbReference>
<dbReference type="SUPFAM" id="SSF51445">
    <property type="entry name" value="(Trans)glycosidases"/>
    <property type="match status" value="1"/>
</dbReference>
<dbReference type="PANTHER" id="PTHR40079:SF4">
    <property type="entry name" value="GH26 DOMAIN-CONTAINING PROTEIN-RELATED"/>
    <property type="match status" value="1"/>
</dbReference>
<organism evidence="7 8">
    <name type="scientific">Polymorphospora lycopeni</name>
    <dbReference type="NCBI Taxonomy" id="3140240"/>
    <lineage>
        <taxon>Bacteria</taxon>
        <taxon>Bacillati</taxon>
        <taxon>Actinomycetota</taxon>
        <taxon>Actinomycetes</taxon>
        <taxon>Micromonosporales</taxon>
        <taxon>Micromonosporaceae</taxon>
        <taxon>Polymorphospora</taxon>
    </lineage>
</organism>
<protein>
    <submittedName>
        <fullName evidence="7">Glycosyl hydrolase</fullName>
    </submittedName>
</protein>
<evidence type="ECO:0000256" key="5">
    <source>
        <dbReference type="SAM" id="SignalP"/>
    </source>
</evidence>
<evidence type="ECO:0000313" key="7">
    <source>
        <dbReference type="EMBL" id="MFB6398343.1"/>
    </source>
</evidence>
<dbReference type="InterPro" id="IPR000805">
    <property type="entry name" value="Glyco_hydro_26"/>
</dbReference>
<evidence type="ECO:0000259" key="6">
    <source>
        <dbReference type="PROSITE" id="PS51764"/>
    </source>
</evidence>
<evidence type="ECO:0000313" key="8">
    <source>
        <dbReference type="Proteomes" id="UP001582793"/>
    </source>
</evidence>
<proteinExistence type="inferred from homology"/>
<accession>A0ABV5D5U4</accession>
<dbReference type="Pfam" id="PF02156">
    <property type="entry name" value="Glyco_hydro_26"/>
    <property type="match status" value="1"/>
</dbReference>
<keyword evidence="5" id="KW-0732">Signal</keyword>
<evidence type="ECO:0000256" key="1">
    <source>
        <dbReference type="ARBA" id="ARBA00007754"/>
    </source>
</evidence>
<feature type="active site" description="Proton donor" evidence="4">
    <location>
        <position position="160"/>
    </location>
</feature>
<feature type="signal peptide" evidence="5">
    <location>
        <begin position="1"/>
        <end position="23"/>
    </location>
</feature>
<sequence length="331" mass="36731">MRSRHLFVTMVLFVALVFGYAAVAPDTPGPPPAASTGAAPTAAVGPAPAYDVSHLREPPGQYLGVALAGAPRDMGKVDGFADLTGHRPNMITIYESFDDEFAAAEIRKIFQYGALPILRWEPYKAKLADIAAGRHDPYIRRFAAEVRRVNLPIALTIAHEMNGHWYPWGADTNDPADFVAAWRHIHALYAEAGATNVIWTWTPNVVNPVPTVPLEPLYPGDAYVDWIGIDGYFTHSGAKTFEGLFGPTMREVEEFTDRPFLVVETGSEPGAMRERSVRELFEAVRTEPKLLGFVYFNQKGSGDWVIDRDQRALATYRREAARGDRLGFRVR</sequence>
<gene>
    <name evidence="7" type="ORF">AAFH96_35510</name>
</gene>
<dbReference type="PRINTS" id="PR00739">
    <property type="entry name" value="GLHYDRLASE26"/>
</dbReference>
<dbReference type="GO" id="GO:0016787">
    <property type="term" value="F:hydrolase activity"/>
    <property type="evidence" value="ECO:0007669"/>
    <property type="project" value="UniProtKB-KW"/>
</dbReference>
<comment type="similarity">
    <text evidence="1 4">Belongs to the glycosyl hydrolase 26 family.</text>
</comment>
<evidence type="ECO:0000256" key="3">
    <source>
        <dbReference type="ARBA" id="ARBA00023295"/>
    </source>
</evidence>
<dbReference type="Proteomes" id="UP001582793">
    <property type="component" value="Unassembled WGS sequence"/>
</dbReference>
<keyword evidence="2 4" id="KW-0378">Hydrolase</keyword>
<dbReference type="PANTHER" id="PTHR40079">
    <property type="entry name" value="MANNAN ENDO-1,4-BETA-MANNOSIDASE E-RELATED"/>
    <property type="match status" value="1"/>
</dbReference>
<dbReference type="Gene3D" id="3.20.20.80">
    <property type="entry name" value="Glycosidases"/>
    <property type="match status" value="1"/>
</dbReference>
<dbReference type="InterPro" id="IPR022790">
    <property type="entry name" value="GH26_dom"/>
</dbReference>
<evidence type="ECO:0000256" key="4">
    <source>
        <dbReference type="PROSITE-ProRule" id="PRU01100"/>
    </source>
</evidence>
<dbReference type="InterPro" id="IPR017853">
    <property type="entry name" value="GH"/>
</dbReference>
<feature type="chain" id="PRO_5047105415" evidence="5">
    <location>
        <begin position="24"/>
        <end position="331"/>
    </location>
</feature>
<dbReference type="RefSeq" id="WP_375737142.1">
    <property type="nucleotide sequence ID" value="NZ_JBCGDC010000229.1"/>
</dbReference>
<name>A0ABV5D5U4_9ACTN</name>
<feature type="domain" description="GH26" evidence="6">
    <location>
        <begin position="39"/>
        <end position="316"/>
    </location>
</feature>
<comment type="caution">
    <text evidence="7">The sequence shown here is derived from an EMBL/GenBank/DDBJ whole genome shotgun (WGS) entry which is preliminary data.</text>
</comment>